<keyword evidence="3" id="KW-0813">Transport</keyword>
<dbReference type="InterPro" id="IPR058533">
    <property type="entry name" value="Cation_efflux_TM"/>
</dbReference>
<feature type="domain" description="Cation efflux protein cytoplasmic" evidence="9">
    <location>
        <begin position="249"/>
        <end position="316"/>
    </location>
</feature>
<organism evidence="10 11">
    <name type="scientific">Levilactobacillus paucivorans</name>
    <dbReference type="NCBI Taxonomy" id="616990"/>
    <lineage>
        <taxon>Bacteria</taxon>
        <taxon>Bacillati</taxon>
        <taxon>Bacillota</taxon>
        <taxon>Bacilli</taxon>
        <taxon>Lactobacillales</taxon>
        <taxon>Lactobacillaceae</taxon>
        <taxon>Levilactobacillus</taxon>
    </lineage>
</organism>
<dbReference type="InterPro" id="IPR027470">
    <property type="entry name" value="Cation_efflux_CTD"/>
</dbReference>
<evidence type="ECO:0000256" key="1">
    <source>
        <dbReference type="ARBA" id="ARBA00004141"/>
    </source>
</evidence>
<keyword evidence="6 7" id="KW-0472">Membrane</keyword>
<comment type="caution">
    <text evidence="10">The sequence shown here is derived from an EMBL/GenBank/DDBJ whole genome shotgun (WGS) entry which is preliminary data.</text>
</comment>
<feature type="domain" description="Cation efflux protein transmembrane" evidence="8">
    <location>
        <begin position="112"/>
        <end position="243"/>
    </location>
</feature>
<dbReference type="InterPro" id="IPR002524">
    <property type="entry name" value="Cation_efflux"/>
</dbReference>
<dbReference type="SUPFAM" id="SSF161111">
    <property type="entry name" value="Cation efflux protein transmembrane domain-like"/>
    <property type="match status" value="1"/>
</dbReference>
<dbReference type="AlphaFoldDB" id="A0A0R2LRZ9"/>
<dbReference type="OrthoDB" id="9806522at2"/>
<dbReference type="STRING" id="616990.IV54_GL001570"/>
<evidence type="ECO:0000256" key="6">
    <source>
        <dbReference type="ARBA" id="ARBA00023136"/>
    </source>
</evidence>
<dbReference type="NCBIfam" id="TIGR01297">
    <property type="entry name" value="CDF"/>
    <property type="match status" value="1"/>
</dbReference>
<dbReference type="PATRIC" id="fig|616990.3.peg.1662"/>
<sequence length="325" mass="35478">MKDLKAHRQSEQIAWEERQAAELKKLKGARLHLSMNVVAYIGISIVEFYLAVVGRSQTLRADALNNLSGIISTALLLMGNHIASDIDDDDLIGQPLSAELQQDDQRLQLTRFRYETVFTLITGIVMVAIAGSVMFSGVKSLLHTGTQTIPQPITLVGAGIAALIMLIVWWSNRRAGRKLQNASLTAAAQDSLSDAVTSVGTLVAIAGALLFQFEWLDGAASIVVGIFILTAGVKIFRESSLNLADYFDPKAEEQFRQAVLAFPAVQGVQELNAHYNGNVVTLDLIIEVDPHMEVQDSYRLGEEIEATMRRQFGIVDTDVMAVPKG</sequence>
<dbReference type="GO" id="GO:0016020">
    <property type="term" value="C:membrane"/>
    <property type="evidence" value="ECO:0007669"/>
    <property type="project" value="UniProtKB-SubCell"/>
</dbReference>
<evidence type="ECO:0000256" key="5">
    <source>
        <dbReference type="ARBA" id="ARBA00022989"/>
    </source>
</evidence>
<evidence type="ECO:0000256" key="3">
    <source>
        <dbReference type="ARBA" id="ARBA00022448"/>
    </source>
</evidence>
<comment type="similarity">
    <text evidence="2">Belongs to the cation diffusion facilitator (CDF) transporter (TC 2.A.4) family.</text>
</comment>
<dbReference type="EMBL" id="JQCA01000043">
    <property type="protein sequence ID" value="KRO04054.1"/>
    <property type="molecule type" value="Genomic_DNA"/>
</dbReference>
<dbReference type="Proteomes" id="UP000051906">
    <property type="component" value="Unassembled WGS sequence"/>
</dbReference>
<dbReference type="Gene3D" id="1.20.1510.10">
    <property type="entry name" value="Cation efflux protein transmembrane domain"/>
    <property type="match status" value="1"/>
</dbReference>
<reference evidence="10 11" key="1">
    <citation type="journal article" date="2015" name="Genome Announc.">
        <title>Expanding the biotechnology potential of lactobacilli through comparative genomics of 213 strains and associated genera.</title>
        <authorList>
            <person name="Sun Z."/>
            <person name="Harris H.M."/>
            <person name="McCann A."/>
            <person name="Guo C."/>
            <person name="Argimon S."/>
            <person name="Zhang W."/>
            <person name="Yang X."/>
            <person name="Jeffery I.B."/>
            <person name="Cooney J.C."/>
            <person name="Kagawa T.F."/>
            <person name="Liu W."/>
            <person name="Song Y."/>
            <person name="Salvetti E."/>
            <person name="Wrobel A."/>
            <person name="Rasinkangas P."/>
            <person name="Parkhill J."/>
            <person name="Rea M.C."/>
            <person name="O'Sullivan O."/>
            <person name="Ritari J."/>
            <person name="Douillard F.P."/>
            <person name="Paul Ross R."/>
            <person name="Yang R."/>
            <person name="Briner A.E."/>
            <person name="Felis G.E."/>
            <person name="de Vos W.M."/>
            <person name="Barrangou R."/>
            <person name="Klaenhammer T.R."/>
            <person name="Caufield P.W."/>
            <person name="Cui Y."/>
            <person name="Zhang H."/>
            <person name="O'Toole P.W."/>
        </authorList>
    </citation>
    <scope>NUCLEOTIDE SEQUENCE [LARGE SCALE GENOMIC DNA]</scope>
    <source>
        <strain evidence="10 11">DSM 22467</strain>
    </source>
</reference>
<evidence type="ECO:0000256" key="2">
    <source>
        <dbReference type="ARBA" id="ARBA00008114"/>
    </source>
</evidence>
<dbReference type="PANTHER" id="PTHR43840">
    <property type="entry name" value="MITOCHONDRIAL METAL TRANSPORTER 1-RELATED"/>
    <property type="match status" value="1"/>
</dbReference>
<accession>A0A0R2LRZ9</accession>
<feature type="transmembrane region" description="Helical" evidence="7">
    <location>
        <begin position="116"/>
        <end position="137"/>
    </location>
</feature>
<keyword evidence="11" id="KW-1185">Reference proteome</keyword>
<dbReference type="PANTHER" id="PTHR43840:SF50">
    <property type="entry name" value="MANGANESE EFFLUX SYSTEM PROTEIN MNES"/>
    <property type="match status" value="1"/>
</dbReference>
<feature type="transmembrane region" description="Helical" evidence="7">
    <location>
        <begin position="192"/>
        <end position="213"/>
    </location>
</feature>
<dbReference type="GO" id="GO:0008324">
    <property type="term" value="F:monoatomic cation transmembrane transporter activity"/>
    <property type="evidence" value="ECO:0007669"/>
    <property type="project" value="InterPro"/>
</dbReference>
<proteinExistence type="inferred from homology"/>
<keyword evidence="5 7" id="KW-1133">Transmembrane helix</keyword>
<dbReference type="SUPFAM" id="SSF160240">
    <property type="entry name" value="Cation efflux protein cytoplasmic domain-like"/>
    <property type="match status" value="1"/>
</dbReference>
<dbReference type="Pfam" id="PF01545">
    <property type="entry name" value="Cation_efflux"/>
    <property type="match status" value="1"/>
</dbReference>
<dbReference type="Gene3D" id="3.30.70.1350">
    <property type="entry name" value="Cation efflux protein, cytoplasmic domain"/>
    <property type="match status" value="1"/>
</dbReference>
<dbReference type="InterPro" id="IPR036837">
    <property type="entry name" value="Cation_efflux_CTD_sf"/>
</dbReference>
<feature type="transmembrane region" description="Helical" evidence="7">
    <location>
        <begin position="33"/>
        <end position="52"/>
    </location>
</feature>
<evidence type="ECO:0000259" key="8">
    <source>
        <dbReference type="Pfam" id="PF01545"/>
    </source>
</evidence>
<keyword evidence="4 7" id="KW-0812">Transmembrane</keyword>
<evidence type="ECO:0000256" key="7">
    <source>
        <dbReference type="SAM" id="Phobius"/>
    </source>
</evidence>
<dbReference type="RefSeq" id="WP_057878101.1">
    <property type="nucleotide sequence ID" value="NZ_JQCA01000043.1"/>
</dbReference>
<gene>
    <name evidence="10" type="ORF">IV54_GL001570</name>
</gene>
<feature type="transmembrane region" description="Helical" evidence="7">
    <location>
        <begin position="149"/>
        <end position="171"/>
    </location>
</feature>
<evidence type="ECO:0000313" key="10">
    <source>
        <dbReference type="EMBL" id="KRO04054.1"/>
    </source>
</evidence>
<dbReference type="InterPro" id="IPR027469">
    <property type="entry name" value="Cation_efflux_TMD_sf"/>
</dbReference>
<dbReference type="Pfam" id="PF16916">
    <property type="entry name" value="ZT_dimer"/>
    <property type="match status" value="1"/>
</dbReference>
<evidence type="ECO:0000256" key="4">
    <source>
        <dbReference type="ARBA" id="ARBA00022692"/>
    </source>
</evidence>
<comment type="subcellular location">
    <subcellularLocation>
        <location evidence="1">Membrane</location>
        <topology evidence="1">Multi-pass membrane protein</topology>
    </subcellularLocation>
</comment>
<name>A0A0R2LRZ9_9LACO</name>
<feature type="transmembrane region" description="Helical" evidence="7">
    <location>
        <begin position="219"/>
        <end position="236"/>
    </location>
</feature>
<protein>
    <submittedName>
        <fullName evidence="10">Co Zn Cd cation transporter</fullName>
    </submittedName>
</protein>
<dbReference type="InterPro" id="IPR050291">
    <property type="entry name" value="CDF_Transporter"/>
</dbReference>
<evidence type="ECO:0000259" key="9">
    <source>
        <dbReference type="Pfam" id="PF16916"/>
    </source>
</evidence>
<evidence type="ECO:0000313" key="11">
    <source>
        <dbReference type="Proteomes" id="UP000051906"/>
    </source>
</evidence>